<dbReference type="EMBL" id="LNGE01000026">
    <property type="protein sequence ID" value="KYC45207.1"/>
    <property type="molecule type" value="Genomic_DNA"/>
</dbReference>
<feature type="domain" description="S-adenosyl-l-methionine hydroxide adenosyltransferase N-terminal" evidence="3">
    <location>
        <begin position="2"/>
        <end position="140"/>
    </location>
</feature>
<dbReference type="AlphaFoldDB" id="A0A150IQJ4"/>
<accession>A0A150IZC8</accession>
<organism evidence="6 8">
    <name type="scientific">Candidatus Methanofastidiosum methylothiophilum</name>
    <dbReference type="NCBI Taxonomy" id="1705564"/>
    <lineage>
        <taxon>Archaea</taxon>
        <taxon>Methanobacteriati</taxon>
        <taxon>Methanobacteriota</taxon>
        <taxon>Stenosarchaea group</taxon>
        <taxon>Candidatus Methanofastidiosia</taxon>
        <taxon>Candidatus Methanofastidiosales</taxon>
        <taxon>Candidatus Methanofastidiosaceae</taxon>
        <taxon>Candidatus Methanofastidiosum</taxon>
    </lineage>
</organism>
<evidence type="ECO:0000256" key="2">
    <source>
        <dbReference type="ARBA" id="ARBA00024035"/>
    </source>
</evidence>
<dbReference type="PATRIC" id="fig|1706438.3.peg.886"/>
<dbReference type="InterPro" id="IPR046470">
    <property type="entry name" value="SAM_HAT_C"/>
</dbReference>
<reference evidence="8 9" key="1">
    <citation type="journal article" date="2016" name="ISME J.">
        <title>Chasing the elusive Euryarchaeota class WSA2: genomes reveal a uniquely fastidious methyl-reducing methanogen.</title>
        <authorList>
            <person name="Nobu M.K."/>
            <person name="Narihiro T."/>
            <person name="Kuroda K."/>
            <person name="Mei R."/>
            <person name="Liu W.T."/>
        </authorList>
    </citation>
    <scope>NUCLEOTIDE SEQUENCE [LARGE SCALE GENOMIC DNA]</scope>
    <source>
        <strain evidence="5">B03fssc0709_Meth_Bin005</strain>
        <strain evidence="6">B15fssc0709_Meth_Bin003</strain>
        <strain evidence="7">BMIXfssc0709_Meth_Bin006</strain>
    </source>
</reference>
<accession>A0A150IQJ4</accession>
<dbReference type="PATRIC" id="fig|1706436.3.peg.1083"/>
<feature type="domain" description="S-adenosyl-l-methionine hydroxide adenosyltransferase C-terminal" evidence="4">
    <location>
        <begin position="168"/>
        <end position="244"/>
    </location>
</feature>
<dbReference type="Proteomes" id="UP000092401">
    <property type="component" value="Unassembled WGS sequence"/>
</dbReference>
<dbReference type="PIRSF" id="PIRSF006779">
    <property type="entry name" value="UCP006779"/>
    <property type="match status" value="1"/>
</dbReference>
<dbReference type="SUPFAM" id="SSF102522">
    <property type="entry name" value="Bacterial fluorinating enzyme, N-terminal domain"/>
    <property type="match status" value="1"/>
</dbReference>
<evidence type="ECO:0000259" key="3">
    <source>
        <dbReference type="Pfam" id="PF01887"/>
    </source>
</evidence>
<keyword evidence="6" id="KW-0808">Transferase</keyword>
<evidence type="ECO:0000313" key="6">
    <source>
        <dbReference type="EMBL" id="KYC47257.1"/>
    </source>
</evidence>
<proteinExistence type="inferred from homology"/>
<dbReference type="GO" id="GO:0016740">
    <property type="term" value="F:transferase activity"/>
    <property type="evidence" value="ECO:0007669"/>
    <property type="project" value="UniProtKB-KW"/>
</dbReference>
<dbReference type="Gene3D" id="3.40.50.10790">
    <property type="entry name" value="S-adenosyl-l-methionine hydroxide adenosyltransferase, N-terminal"/>
    <property type="match status" value="1"/>
</dbReference>
<evidence type="ECO:0000256" key="1">
    <source>
        <dbReference type="ARBA" id="ARBA00022691"/>
    </source>
</evidence>
<dbReference type="Proteomes" id="UP000092403">
    <property type="component" value="Unassembled WGS sequence"/>
</dbReference>
<dbReference type="InterPro" id="IPR046469">
    <property type="entry name" value="SAM_HAT_N"/>
</dbReference>
<comment type="similarity">
    <text evidence="2">Belongs to the SAM hydrolase / SAM-dependent halogenase family.</text>
</comment>
<dbReference type="InterPro" id="IPR023228">
    <property type="entry name" value="SAM_OH_AdoTrfase_N_sf"/>
</dbReference>
<evidence type="ECO:0000313" key="8">
    <source>
        <dbReference type="Proteomes" id="UP000091929"/>
    </source>
</evidence>
<dbReference type="InterPro" id="IPR002747">
    <property type="entry name" value="SAM_OH_AdoTrfase"/>
</dbReference>
<protein>
    <submittedName>
        <fullName evidence="6">Chlorinase</fullName>
        <ecNumber evidence="6">2.5.1.-</ecNumber>
    </submittedName>
</protein>
<evidence type="ECO:0000313" key="5">
    <source>
        <dbReference type="EMBL" id="KYC45207.1"/>
    </source>
</evidence>
<name>A0A150IQJ4_9EURY</name>
<dbReference type="Gene3D" id="2.40.30.90">
    <property type="entry name" value="Bacterial fluorinating enzyme like"/>
    <property type="match status" value="1"/>
</dbReference>
<dbReference type="Proteomes" id="UP000091929">
    <property type="component" value="Unassembled WGS sequence"/>
</dbReference>
<gene>
    <name evidence="5" type="ORF">APG10_01068</name>
    <name evidence="6" type="ORF">APG11_01300</name>
    <name evidence="7" type="ORF">APG12_00879</name>
</gene>
<dbReference type="EC" id="2.5.1.-" evidence="6"/>
<comment type="caution">
    <text evidence="6">The sequence shown here is derived from an EMBL/GenBank/DDBJ whole genome shotgun (WGS) entry which is preliminary data.</text>
</comment>
<dbReference type="SUPFAM" id="SSF101852">
    <property type="entry name" value="Bacterial fluorinating enzyme, C-terminal domain"/>
    <property type="match status" value="1"/>
</dbReference>
<dbReference type="Pfam" id="PF20257">
    <property type="entry name" value="SAM_HAT_C"/>
    <property type="match status" value="1"/>
</dbReference>
<dbReference type="PANTHER" id="PTHR35092:SF1">
    <property type="entry name" value="CHLORINASE MJ1651"/>
    <property type="match status" value="1"/>
</dbReference>
<dbReference type="Pfam" id="PF01887">
    <property type="entry name" value="SAM_HAT_N"/>
    <property type="match status" value="1"/>
</dbReference>
<dbReference type="EMBL" id="LNJC01000015">
    <property type="protein sequence ID" value="KYC50351.1"/>
    <property type="molecule type" value="Genomic_DNA"/>
</dbReference>
<keyword evidence="1" id="KW-0949">S-adenosyl-L-methionine</keyword>
<evidence type="ECO:0000259" key="4">
    <source>
        <dbReference type="Pfam" id="PF20257"/>
    </source>
</evidence>
<accession>A0A150IJR9</accession>
<sequence length="250" mass="27938">MISLTTDFDDFYSGQMKGQIYKINPDAKIIDITHKINRHSIYDAAYVISTSYSYFPKGTIHVVVVDPGVGSQRAPLVIKYDEHIFVGPDNGIFSLFKGDIFKIDLEKLKSKLSKYGIKSTSKTFHGRDIFAPAAALLDIGEMDFLEKTSIISTLPYKKEITKNSAILSVLYIDSFGNIILNLKKDDIEIGDIELSNIKIPVLTHYEEGRNLDLISLYSSSGHLEISKYLGNANSCFNLKSGDIVKLILKN</sequence>
<dbReference type="PANTHER" id="PTHR35092">
    <property type="entry name" value="CHLORINASE MJ1651"/>
    <property type="match status" value="1"/>
</dbReference>
<evidence type="ECO:0000313" key="9">
    <source>
        <dbReference type="Proteomes" id="UP000092401"/>
    </source>
</evidence>
<dbReference type="EMBL" id="LNGF01000028">
    <property type="protein sequence ID" value="KYC47257.1"/>
    <property type="molecule type" value="Genomic_DNA"/>
</dbReference>
<evidence type="ECO:0000313" key="7">
    <source>
        <dbReference type="EMBL" id="KYC50351.1"/>
    </source>
</evidence>
<dbReference type="PATRIC" id="fig|1706437.3.peg.1310"/>
<dbReference type="InterPro" id="IPR023227">
    <property type="entry name" value="SAM_OH_AdoTrfase_C_sf"/>
</dbReference>